<evidence type="ECO:0000313" key="4">
    <source>
        <dbReference type="RefSeq" id="XP_030976855.1"/>
    </source>
</evidence>
<feature type="transmembrane region" description="Helical" evidence="2">
    <location>
        <begin position="155"/>
        <end position="175"/>
    </location>
</feature>
<evidence type="ECO:0000256" key="1">
    <source>
        <dbReference type="SAM" id="MobiDB-lite"/>
    </source>
</evidence>
<feature type="region of interest" description="Disordered" evidence="1">
    <location>
        <begin position="1"/>
        <end position="23"/>
    </location>
</feature>
<dbReference type="GeneID" id="41966297"/>
<dbReference type="Proteomes" id="UP000515153">
    <property type="component" value="Chromosome VI"/>
</dbReference>
<feature type="compositionally biased region" description="Polar residues" evidence="1">
    <location>
        <begin position="43"/>
        <end position="63"/>
    </location>
</feature>
<feature type="transmembrane region" description="Helical" evidence="2">
    <location>
        <begin position="109"/>
        <end position="135"/>
    </location>
</feature>
<keyword evidence="3" id="KW-1185">Reference proteome</keyword>
<feature type="region of interest" description="Disordered" evidence="1">
    <location>
        <begin position="41"/>
        <end position="63"/>
    </location>
</feature>
<keyword evidence="2" id="KW-0472">Membrane</keyword>
<feature type="compositionally biased region" description="Polar residues" evidence="1">
    <location>
        <begin position="1"/>
        <end position="16"/>
    </location>
</feature>
<evidence type="ECO:0000313" key="3">
    <source>
        <dbReference type="Proteomes" id="UP000515153"/>
    </source>
</evidence>
<proteinExistence type="predicted"/>
<name>A0A6P8APN7_PYRGI</name>
<sequence length="409" mass="44825">MASTVEQTPTEMTSAAATPPSLGQAVHPAIAAGARQIEAAQKPQPTVAVQASPNATAPATTGTEQTLSSAALPTAQPVIIGEATVRDPEQTASFPQRLKNEDRHWAWKVALRSLQCIVCLAGIGCCAWILAGAIHLEGYGFYGTDFSSDKYMTKIAIPMFIFSILWGLTDLLVRLCRKPPRPAHPAVILSIDLCFWLLFIIPILACIIAYSEIDYLGNSGYDGPYIPDPSDTSYNGYRGQYYLNQTTDTWIYNVTYVDRPDREYNYTSNTWYYPEQKDPSTITRVCSSLYSSCSEQDAAVNALWKQKPTRLAIIIAVAAMLGLAALCHFQLFVWACVDTHTWRVNKKQEALTRSIEGMLATGQLVFSPGANGQLVMRPAPAHLPAQVYPPAMQQAPPTIPQQSQGVRYA</sequence>
<evidence type="ECO:0000256" key="2">
    <source>
        <dbReference type="SAM" id="Phobius"/>
    </source>
</evidence>
<accession>A0A6P8APN7</accession>
<dbReference type="RefSeq" id="XP_030976855.1">
    <property type="nucleotide sequence ID" value="XM_031131392.1"/>
</dbReference>
<protein>
    <submittedName>
        <fullName evidence="4">Uncharacterized protein</fullName>
    </submittedName>
</protein>
<dbReference type="AlphaFoldDB" id="A0A6P8APN7"/>
<keyword evidence="2" id="KW-1133">Transmembrane helix</keyword>
<dbReference type="KEGG" id="pgri:PgNI_11425"/>
<gene>
    <name evidence="4" type="ORF">PgNI_11425</name>
</gene>
<reference evidence="4" key="3">
    <citation type="submission" date="2025-08" db="UniProtKB">
        <authorList>
            <consortium name="RefSeq"/>
        </authorList>
    </citation>
    <scope>IDENTIFICATION</scope>
    <source>
        <strain evidence="4">NI907</strain>
    </source>
</reference>
<feature type="transmembrane region" description="Helical" evidence="2">
    <location>
        <begin position="311"/>
        <end position="337"/>
    </location>
</feature>
<organism evidence="3 4">
    <name type="scientific">Pyricularia grisea</name>
    <name type="common">Crabgrass-specific blast fungus</name>
    <name type="synonym">Magnaporthe grisea</name>
    <dbReference type="NCBI Taxonomy" id="148305"/>
    <lineage>
        <taxon>Eukaryota</taxon>
        <taxon>Fungi</taxon>
        <taxon>Dikarya</taxon>
        <taxon>Ascomycota</taxon>
        <taxon>Pezizomycotina</taxon>
        <taxon>Sordariomycetes</taxon>
        <taxon>Sordariomycetidae</taxon>
        <taxon>Magnaporthales</taxon>
        <taxon>Pyriculariaceae</taxon>
        <taxon>Pyricularia</taxon>
    </lineage>
</organism>
<reference evidence="3 4" key="1">
    <citation type="journal article" date="2019" name="Mol. Biol. Evol.">
        <title>Blast fungal genomes show frequent chromosomal changes, gene gains and losses, and effector gene turnover.</title>
        <authorList>
            <person name="Gomez Luciano L.B."/>
            <person name="Jason Tsai I."/>
            <person name="Chuma I."/>
            <person name="Tosa Y."/>
            <person name="Chen Y.H."/>
            <person name="Li J.Y."/>
            <person name="Li M.Y."/>
            <person name="Jade Lu M.Y."/>
            <person name="Nakayashiki H."/>
            <person name="Li W.H."/>
        </authorList>
    </citation>
    <scope>NUCLEOTIDE SEQUENCE [LARGE SCALE GENOMIC DNA]</scope>
    <source>
        <strain evidence="3 4">NI907</strain>
    </source>
</reference>
<reference evidence="4" key="2">
    <citation type="submission" date="2019-10" db="EMBL/GenBank/DDBJ databases">
        <authorList>
            <consortium name="NCBI Genome Project"/>
        </authorList>
    </citation>
    <scope>NUCLEOTIDE SEQUENCE</scope>
    <source>
        <strain evidence="4">NI907</strain>
    </source>
</reference>
<feature type="transmembrane region" description="Helical" evidence="2">
    <location>
        <begin position="187"/>
        <end position="210"/>
    </location>
</feature>
<keyword evidence="2" id="KW-0812">Transmembrane</keyword>